<dbReference type="Proteomes" id="UP000509750">
    <property type="component" value="Chromosome"/>
</dbReference>
<dbReference type="AlphaFoldDB" id="A0A7D5K0I7"/>
<protein>
    <submittedName>
        <fullName evidence="2">BolA family transcriptional regulator</fullName>
    </submittedName>
</protein>
<dbReference type="Gene3D" id="3.30.300.90">
    <property type="entry name" value="BolA-like"/>
    <property type="match status" value="1"/>
</dbReference>
<dbReference type="PANTHER" id="PTHR46229:SF2">
    <property type="entry name" value="BOLA-LIKE PROTEIN 1"/>
    <property type="match status" value="1"/>
</dbReference>
<sequence>MNAEDVEAAIEAGIEDAEATVTTPRAPDPDHEDQHFAAVVVSPAFEGKSLVQQHQLVYDAVGDAMTREVHALEIKTYTPEEYEEYSDGA</sequence>
<evidence type="ECO:0000256" key="1">
    <source>
        <dbReference type="ARBA" id="ARBA00005578"/>
    </source>
</evidence>
<dbReference type="OrthoDB" id="155092at2157"/>
<dbReference type="PIRSF" id="PIRSF003113">
    <property type="entry name" value="BolA"/>
    <property type="match status" value="1"/>
</dbReference>
<dbReference type="KEGG" id="halg:HUG10_04915"/>
<proteinExistence type="inferred from homology"/>
<dbReference type="EMBL" id="CP058529">
    <property type="protein sequence ID" value="QLG26921.1"/>
    <property type="molecule type" value="Genomic_DNA"/>
</dbReference>
<dbReference type="RefSeq" id="WP_179168496.1">
    <property type="nucleotide sequence ID" value="NZ_CP058529.1"/>
</dbReference>
<keyword evidence="3" id="KW-1185">Reference proteome</keyword>
<accession>A0A7D5K0I7</accession>
<name>A0A7D5K0I7_9EURY</name>
<gene>
    <name evidence="2" type="ORF">HUG10_04915</name>
</gene>
<evidence type="ECO:0000313" key="2">
    <source>
        <dbReference type="EMBL" id="QLG26921.1"/>
    </source>
</evidence>
<comment type="similarity">
    <text evidence="1">Belongs to the BolA/IbaG family.</text>
</comment>
<dbReference type="Pfam" id="PF01722">
    <property type="entry name" value="BolA"/>
    <property type="match status" value="1"/>
</dbReference>
<dbReference type="PANTHER" id="PTHR46229">
    <property type="entry name" value="BOLA TRANSCRIPTION REGULATOR"/>
    <property type="match status" value="1"/>
</dbReference>
<dbReference type="GeneID" id="56028150"/>
<organism evidence="2 3">
    <name type="scientific">Halorarum halophilum</name>
    <dbReference type="NCBI Taxonomy" id="2743090"/>
    <lineage>
        <taxon>Archaea</taxon>
        <taxon>Methanobacteriati</taxon>
        <taxon>Methanobacteriota</taxon>
        <taxon>Stenosarchaea group</taxon>
        <taxon>Halobacteria</taxon>
        <taxon>Halobacteriales</taxon>
        <taxon>Haloferacaceae</taxon>
        <taxon>Halorarum</taxon>
    </lineage>
</organism>
<dbReference type="SUPFAM" id="SSF82657">
    <property type="entry name" value="BolA-like"/>
    <property type="match status" value="1"/>
</dbReference>
<evidence type="ECO:0000313" key="3">
    <source>
        <dbReference type="Proteomes" id="UP000509750"/>
    </source>
</evidence>
<dbReference type="InterPro" id="IPR036065">
    <property type="entry name" value="BolA-like_sf"/>
</dbReference>
<reference evidence="2 3" key="1">
    <citation type="submission" date="2020-07" db="EMBL/GenBank/DDBJ databases">
        <title>Gai3-2, isolated from salt lake.</title>
        <authorList>
            <person name="Cui H."/>
            <person name="Shi X."/>
        </authorList>
    </citation>
    <scope>NUCLEOTIDE SEQUENCE [LARGE SCALE GENOMIC DNA]</scope>
    <source>
        <strain evidence="2 3">Gai3-2</strain>
    </source>
</reference>
<dbReference type="InterPro" id="IPR050961">
    <property type="entry name" value="BolA/IbaG_stress_morph_reg"/>
</dbReference>
<dbReference type="InterPro" id="IPR002634">
    <property type="entry name" value="BolA"/>
</dbReference>